<accession>A0A2T0WS74</accession>
<dbReference type="EMBL" id="PVTR01000002">
    <property type="protein sequence ID" value="PRY89527.1"/>
    <property type="molecule type" value="Genomic_DNA"/>
</dbReference>
<organism evidence="1 2">
    <name type="scientific">Mongoliibacter ruber</name>
    <dbReference type="NCBI Taxonomy" id="1750599"/>
    <lineage>
        <taxon>Bacteria</taxon>
        <taxon>Pseudomonadati</taxon>
        <taxon>Bacteroidota</taxon>
        <taxon>Cytophagia</taxon>
        <taxon>Cytophagales</taxon>
        <taxon>Cyclobacteriaceae</taxon>
        <taxon>Mongoliibacter</taxon>
    </lineage>
</organism>
<dbReference type="AlphaFoldDB" id="A0A2T0WS74"/>
<protein>
    <recommendedName>
        <fullName evidence="3">DUF262 domain-containing protein</fullName>
    </recommendedName>
</protein>
<sequence>MKIFNIAHDDVIRGICGLAETDYKYTLEKIYPLINKLEEQRKILDSKFYKRLERDILAGCLMPPLTLAFVSKENNVNSLEELSNYINENISHGFILDGIQRLTTLERASQKEGFNGNKEIFFNIIIADNKDKLLYRMITLNNGQKGMTPRHQIEILTKELFDFEQLAITVQTEKEKFENPVKNSFSLGDIAKGYMAFLTNNVNNENSKIIEEKMDEILVGRILDNDISNNQIEFYDVIAFVARHSQSLYCLTWLQTANNFIGFSVGFNNSFQLLNMLDSNQLEIEFQKFEAAFKILNLSKINLGKFRRELSKEFIQNLAKYRELNIEELAEVFFELTITE</sequence>
<proteinExistence type="predicted"/>
<keyword evidence="2" id="KW-1185">Reference proteome</keyword>
<evidence type="ECO:0008006" key="3">
    <source>
        <dbReference type="Google" id="ProtNLM"/>
    </source>
</evidence>
<name>A0A2T0WS74_9BACT</name>
<evidence type="ECO:0000313" key="2">
    <source>
        <dbReference type="Proteomes" id="UP000238157"/>
    </source>
</evidence>
<dbReference type="RefSeq" id="WP_106132243.1">
    <property type="nucleotide sequence ID" value="NZ_PVTR01000002.1"/>
</dbReference>
<comment type="caution">
    <text evidence="1">The sequence shown here is derived from an EMBL/GenBank/DDBJ whole genome shotgun (WGS) entry which is preliminary data.</text>
</comment>
<evidence type="ECO:0000313" key="1">
    <source>
        <dbReference type="EMBL" id="PRY89527.1"/>
    </source>
</evidence>
<reference evidence="1 2" key="1">
    <citation type="submission" date="2018-03" db="EMBL/GenBank/DDBJ databases">
        <title>Genomic Encyclopedia of Archaeal and Bacterial Type Strains, Phase II (KMG-II): from individual species to whole genera.</title>
        <authorList>
            <person name="Goeker M."/>
        </authorList>
    </citation>
    <scope>NUCLEOTIDE SEQUENCE [LARGE SCALE GENOMIC DNA]</scope>
    <source>
        <strain evidence="1 2">DSM 27929</strain>
    </source>
</reference>
<dbReference type="Proteomes" id="UP000238157">
    <property type="component" value="Unassembled WGS sequence"/>
</dbReference>
<gene>
    <name evidence="1" type="ORF">CLW00_1022</name>
</gene>
<dbReference type="OrthoDB" id="5077820at2"/>